<organism evidence="7 8">
    <name type="scientific">Neobacillus bataviensis LMG 21833</name>
    <dbReference type="NCBI Taxonomy" id="1117379"/>
    <lineage>
        <taxon>Bacteria</taxon>
        <taxon>Bacillati</taxon>
        <taxon>Bacillota</taxon>
        <taxon>Bacilli</taxon>
        <taxon>Bacillales</taxon>
        <taxon>Bacillaceae</taxon>
        <taxon>Neobacillus</taxon>
    </lineage>
</organism>
<dbReference type="Pfam" id="PF04542">
    <property type="entry name" value="Sigma70_r2"/>
    <property type="match status" value="1"/>
</dbReference>
<evidence type="ECO:0000256" key="3">
    <source>
        <dbReference type="ARBA" id="ARBA00023125"/>
    </source>
</evidence>
<comment type="caution">
    <text evidence="7">The sequence shown here is derived from an EMBL/GenBank/DDBJ whole genome shotgun (WGS) entry which is preliminary data.</text>
</comment>
<evidence type="ECO:0000256" key="2">
    <source>
        <dbReference type="ARBA" id="ARBA00023082"/>
    </source>
</evidence>
<sequence>MSQQLEEKLFDQYLPLVHKIVRHTKRSLPPSVEEDELMSFGMMGLLDAFRKYDQRENVKFETYAAQRIRGEIYDGLRRIDPLPRTLRKKEKGVRNAYQFLEQKLFRQPTTKEVSEYLQISETECKEIITLASFEKQESLDEPIEHGGESQLKIEVLSDPSLSDQSIMVEEKEQKSRLISLIDHLPEREKIILSLIYYENLSMSEVGAVLGLHKSRISQLHAKILKNLKQVLEKELI</sequence>
<feature type="domain" description="RNA polymerase sigma-70 region 4" evidence="6">
    <location>
        <begin position="181"/>
        <end position="229"/>
    </location>
</feature>
<dbReference type="PIRSF" id="PIRSF000770">
    <property type="entry name" value="RNA_pol_sigma-SigE/K"/>
    <property type="match status" value="1"/>
</dbReference>
<dbReference type="Gene3D" id="1.10.1740.10">
    <property type="match status" value="1"/>
</dbReference>
<dbReference type="Pfam" id="PF04545">
    <property type="entry name" value="Sigma70_r4"/>
    <property type="match status" value="1"/>
</dbReference>
<evidence type="ECO:0000259" key="6">
    <source>
        <dbReference type="Pfam" id="PF04545"/>
    </source>
</evidence>
<dbReference type="InterPro" id="IPR013325">
    <property type="entry name" value="RNA_pol_sigma_r2"/>
</dbReference>
<name>K6DSA5_9BACI</name>
<dbReference type="RefSeq" id="WP_007087860.1">
    <property type="nucleotide sequence ID" value="NZ_AJLS01000157.1"/>
</dbReference>
<protein>
    <submittedName>
        <fullName evidence="7">RNA polymerase sigma factor SigD</fullName>
    </submittedName>
</protein>
<keyword evidence="2" id="KW-0731">Sigma factor</keyword>
<dbReference type="NCBIfam" id="TIGR02937">
    <property type="entry name" value="sigma70-ECF"/>
    <property type="match status" value="1"/>
</dbReference>
<dbReference type="SUPFAM" id="SSF88659">
    <property type="entry name" value="Sigma3 and sigma4 domains of RNA polymerase sigma factors"/>
    <property type="match status" value="2"/>
</dbReference>
<accession>K6DSA5</accession>
<keyword evidence="3" id="KW-0238">DNA-binding</keyword>
<feature type="domain" description="RNA polymerase sigma-70 region 2" evidence="5">
    <location>
        <begin position="9"/>
        <end position="78"/>
    </location>
</feature>
<dbReference type="GO" id="GO:0003899">
    <property type="term" value="F:DNA-directed RNA polymerase activity"/>
    <property type="evidence" value="ECO:0007669"/>
    <property type="project" value="InterPro"/>
</dbReference>
<dbReference type="Gene3D" id="1.20.140.160">
    <property type="match status" value="1"/>
</dbReference>
<dbReference type="InterPro" id="IPR012845">
    <property type="entry name" value="RNA_pol_sigma_FliA_WhiG"/>
</dbReference>
<dbReference type="PRINTS" id="PR00046">
    <property type="entry name" value="SIGMA70FCT"/>
</dbReference>
<evidence type="ECO:0000259" key="5">
    <source>
        <dbReference type="Pfam" id="PF04542"/>
    </source>
</evidence>
<dbReference type="Proteomes" id="UP000006316">
    <property type="component" value="Unassembled WGS sequence"/>
</dbReference>
<dbReference type="EMBL" id="AJLS01000157">
    <property type="protein sequence ID" value="EKN63671.1"/>
    <property type="molecule type" value="Genomic_DNA"/>
</dbReference>
<dbReference type="STRING" id="1117379.BABA_24345"/>
<dbReference type="GO" id="GO:0003677">
    <property type="term" value="F:DNA binding"/>
    <property type="evidence" value="ECO:0007669"/>
    <property type="project" value="UniProtKB-KW"/>
</dbReference>
<evidence type="ECO:0000313" key="7">
    <source>
        <dbReference type="EMBL" id="EKN63671.1"/>
    </source>
</evidence>
<dbReference type="eggNOG" id="COG1191">
    <property type="taxonomic scope" value="Bacteria"/>
</dbReference>
<dbReference type="InterPro" id="IPR000943">
    <property type="entry name" value="RNA_pol_sigma70"/>
</dbReference>
<evidence type="ECO:0000313" key="8">
    <source>
        <dbReference type="Proteomes" id="UP000006316"/>
    </source>
</evidence>
<evidence type="ECO:0000256" key="1">
    <source>
        <dbReference type="ARBA" id="ARBA00023015"/>
    </source>
</evidence>
<dbReference type="InterPro" id="IPR007630">
    <property type="entry name" value="RNA_pol_sigma70_r4"/>
</dbReference>
<dbReference type="PATRIC" id="fig|1117379.3.peg.5048"/>
<evidence type="ECO:0000256" key="4">
    <source>
        <dbReference type="ARBA" id="ARBA00023163"/>
    </source>
</evidence>
<dbReference type="OrthoDB" id="9799825at2"/>
<keyword evidence="8" id="KW-1185">Reference proteome</keyword>
<keyword evidence="1" id="KW-0805">Transcription regulation</keyword>
<dbReference type="InterPro" id="IPR007627">
    <property type="entry name" value="RNA_pol_sigma70_r2"/>
</dbReference>
<dbReference type="InterPro" id="IPR013324">
    <property type="entry name" value="RNA_pol_sigma_r3/r4-like"/>
</dbReference>
<reference evidence="7 8" key="1">
    <citation type="journal article" date="2012" name="Front. Microbiol.">
        <title>Redundancy and modularity in membrane-associated dissimilatory nitrate reduction in Bacillus.</title>
        <authorList>
            <person name="Heylen K."/>
            <person name="Keltjens J."/>
        </authorList>
    </citation>
    <scope>NUCLEOTIDE SEQUENCE [LARGE SCALE GENOMIC DNA]</scope>
    <source>
        <strain evidence="8">LMG 21833T</strain>
    </source>
</reference>
<dbReference type="PANTHER" id="PTHR30385:SF7">
    <property type="entry name" value="RNA POLYMERASE SIGMA FACTOR FLIA"/>
    <property type="match status" value="1"/>
</dbReference>
<dbReference type="SUPFAM" id="SSF88946">
    <property type="entry name" value="Sigma2 domain of RNA polymerase sigma factors"/>
    <property type="match status" value="1"/>
</dbReference>
<gene>
    <name evidence="7" type="ORF">BABA_24345</name>
</gene>
<dbReference type="PANTHER" id="PTHR30385">
    <property type="entry name" value="SIGMA FACTOR F FLAGELLAR"/>
    <property type="match status" value="1"/>
</dbReference>
<dbReference type="NCBIfam" id="TIGR02479">
    <property type="entry name" value="FliA_WhiG"/>
    <property type="match status" value="1"/>
</dbReference>
<keyword evidence="4" id="KW-0804">Transcription</keyword>
<dbReference type="GO" id="GO:0006352">
    <property type="term" value="P:DNA-templated transcription initiation"/>
    <property type="evidence" value="ECO:0007669"/>
    <property type="project" value="InterPro"/>
</dbReference>
<dbReference type="AlphaFoldDB" id="K6DSA5"/>
<dbReference type="CDD" id="cd06171">
    <property type="entry name" value="Sigma70_r4"/>
    <property type="match status" value="1"/>
</dbReference>
<dbReference type="GO" id="GO:0016987">
    <property type="term" value="F:sigma factor activity"/>
    <property type="evidence" value="ECO:0007669"/>
    <property type="project" value="UniProtKB-KW"/>
</dbReference>
<proteinExistence type="predicted"/>
<dbReference type="InterPro" id="IPR014284">
    <property type="entry name" value="RNA_pol_sigma-70_dom"/>
</dbReference>